<dbReference type="AlphaFoldDB" id="A0A2G9TVJ0"/>
<evidence type="ECO:0000313" key="7">
    <source>
        <dbReference type="EMBL" id="PIO61260.1"/>
    </source>
</evidence>
<evidence type="ECO:0000256" key="3">
    <source>
        <dbReference type="ARBA" id="ARBA00022692"/>
    </source>
</evidence>
<dbReference type="EMBL" id="KZ353934">
    <property type="protein sequence ID" value="PIO61260.1"/>
    <property type="molecule type" value="Genomic_DNA"/>
</dbReference>
<dbReference type="Proteomes" id="UP000230423">
    <property type="component" value="Unassembled WGS sequence"/>
</dbReference>
<evidence type="ECO:0000256" key="1">
    <source>
        <dbReference type="ARBA" id="ARBA00004370"/>
    </source>
</evidence>
<dbReference type="PANTHER" id="PTHR11923">
    <property type="entry name" value="SCAVENGER RECEPTOR CLASS B TYPE-1 SR-B1"/>
    <property type="match status" value="1"/>
</dbReference>
<evidence type="ECO:0000256" key="5">
    <source>
        <dbReference type="ARBA" id="ARBA00023136"/>
    </source>
</evidence>
<sequence length="240" mass="27034">INDDNVSPMGMVYDGSGGNLFSGIHYYLGRFPSNLCQRSGKGEKFDLQFDVALLVFLLAAQKRESEHKRYLKWSDDGTKIFYENYKTYVISDEHTCPECSWDDIVTIPNPTGIGAAASIYDPQYNISKVAQKILGFGLLLLGEYPFISHSVRDILFDGYNDPVLDVGRSQIVYFLSGILNGGKSIIPIPIPDMPVLGFFQGVRFSVPYDDYDTTADANIGFRYRNIEKVNYFPDWPSCPK</sequence>
<organism evidence="7 8">
    <name type="scientific">Teladorsagia circumcincta</name>
    <name type="common">Brown stomach worm</name>
    <name type="synonym">Ostertagia circumcincta</name>
    <dbReference type="NCBI Taxonomy" id="45464"/>
    <lineage>
        <taxon>Eukaryota</taxon>
        <taxon>Metazoa</taxon>
        <taxon>Ecdysozoa</taxon>
        <taxon>Nematoda</taxon>
        <taxon>Chromadorea</taxon>
        <taxon>Rhabditida</taxon>
        <taxon>Rhabditina</taxon>
        <taxon>Rhabditomorpha</taxon>
        <taxon>Strongyloidea</taxon>
        <taxon>Trichostrongylidae</taxon>
        <taxon>Teladorsagia</taxon>
    </lineage>
</organism>
<accession>A0A2G9TVJ0</accession>
<reference evidence="7 8" key="1">
    <citation type="submission" date="2015-09" db="EMBL/GenBank/DDBJ databases">
        <title>Draft genome of the parasitic nematode Teladorsagia circumcincta isolate WARC Sus (inbred).</title>
        <authorList>
            <person name="Mitreva M."/>
        </authorList>
    </citation>
    <scope>NUCLEOTIDE SEQUENCE [LARGE SCALE GENOMIC DNA]</scope>
    <source>
        <strain evidence="7 8">S</strain>
    </source>
</reference>
<name>A0A2G9TVJ0_TELCI</name>
<comment type="subcellular location">
    <subcellularLocation>
        <location evidence="1">Membrane</location>
    </subcellularLocation>
</comment>
<keyword evidence="4" id="KW-1133">Transmembrane helix</keyword>
<dbReference type="GO" id="GO:0016020">
    <property type="term" value="C:membrane"/>
    <property type="evidence" value="ECO:0007669"/>
    <property type="project" value="UniProtKB-SubCell"/>
</dbReference>
<evidence type="ECO:0000256" key="6">
    <source>
        <dbReference type="ARBA" id="ARBA00023180"/>
    </source>
</evidence>
<dbReference type="InterPro" id="IPR002159">
    <property type="entry name" value="CD36_fam"/>
</dbReference>
<evidence type="ECO:0000256" key="2">
    <source>
        <dbReference type="ARBA" id="ARBA00010532"/>
    </source>
</evidence>
<keyword evidence="3" id="KW-0812">Transmembrane</keyword>
<gene>
    <name evidence="7" type="ORF">TELCIR_17224</name>
</gene>
<evidence type="ECO:0000256" key="4">
    <source>
        <dbReference type="ARBA" id="ARBA00022989"/>
    </source>
</evidence>
<feature type="non-terminal residue" evidence="7">
    <location>
        <position position="1"/>
    </location>
</feature>
<dbReference type="GO" id="GO:0005044">
    <property type="term" value="F:scavenger receptor activity"/>
    <property type="evidence" value="ECO:0007669"/>
    <property type="project" value="TreeGrafter"/>
</dbReference>
<keyword evidence="5" id="KW-0472">Membrane</keyword>
<dbReference type="OrthoDB" id="18585at2759"/>
<dbReference type="Pfam" id="PF01130">
    <property type="entry name" value="CD36"/>
    <property type="match status" value="1"/>
</dbReference>
<comment type="similarity">
    <text evidence="2">Belongs to the CD36 family.</text>
</comment>
<proteinExistence type="inferred from homology"/>
<keyword evidence="6" id="KW-0325">Glycoprotein</keyword>
<keyword evidence="8" id="KW-1185">Reference proteome</keyword>
<dbReference type="PANTHER" id="PTHR11923:SF55">
    <property type="entry name" value="SCAVENGER RECEPTOR (CD36 FAMILY) RELATED"/>
    <property type="match status" value="1"/>
</dbReference>
<dbReference type="GO" id="GO:0005737">
    <property type="term" value="C:cytoplasm"/>
    <property type="evidence" value="ECO:0007669"/>
    <property type="project" value="TreeGrafter"/>
</dbReference>
<evidence type="ECO:0000313" key="8">
    <source>
        <dbReference type="Proteomes" id="UP000230423"/>
    </source>
</evidence>
<protein>
    <submittedName>
        <fullName evidence="7">Uncharacterized protein</fullName>
    </submittedName>
</protein>